<evidence type="ECO:0000256" key="1">
    <source>
        <dbReference type="SAM" id="MobiDB-lite"/>
    </source>
</evidence>
<keyword evidence="3" id="KW-1185">Reference proteome</keyword>
<name>A0A4S8KTU9_DENBC</name>
<sequence>MSLSVGIRAIYWRTGSGKETSFRDKKKIKRLEHDGTKLDENGATAGWEREKYNIYQSVNERSQQRWTKLVSEENKQTKTPPEFLSPGGGCKGPYMHVRSRSLDTVRNLSMTRTIMYWLAGHRSSMGSYRGLSDESRAGSNRKASTKKVMIQTRGTQCKRWEHSYNPRRSSD</sequence>
<dbReference type="Proteomes" id="UP000297245">
    <property type="component" value="Unassembled WGS sequence"/>
</dbReference>
<accession>A0A4S8KTU9</accession>
<protein>
    <submittedName>
        <fullName evidence="2">Uncharacterized protein</fullName>
    </submittedName>
</protein>
<reference evidence="2 3" key="1">
    <citation type="journal article" date="2019" name="Nat. Ecol. Evol.">
        <title>Megaphylogeny resolves global patterns of mushroom evolution.</title>
        <authorList>
            <person name="Varga T."/>
            <person name="Krizsan K."/>
            <person name="Foldi C."/>
            <person name="Dima B."/>
            <person name="Sanchez-Garcia M."/>
            <person name="Sanchez-Ramirez S."/>
            <person name="Szollosi G.J."/>
            <person name="Szarkandi J.G."/>
            <person name="Papp V."/>
            <person name="Albert L."/>
            <person name="Andreopoulos W."/>
            <person name="Angelini C."/>
            <person name="Antonin V."/>
            <person name="Barry K.W."/>
            <person name="Bougher N.L."/>
            <person name="Buchanan P."/>
            <person name="Buyck B."/>
            <person name="Bense V."/>
            <person name="Catcheside P."/>
            <person name="Chovatia M."/>
            <person name="Cooper J."/>
            <person name="Damon W."/>
            <person name="Desjardin D."/>
            <person name="Finy P."/>
            <person name="Geml J."/>
            <person name="Haridas S."/>
            <person name="Hughes K."/>
            <person name="Justo A."/>
            <person name="Karasinski D."/>
            <person name="Kautmanova I."/>
            <person name="Kiss B."/>
            <person name="Kocsube S."/>
            <person name="Kotiranta H."/>
            <person name="LaButti K.M."/>
            <person name="Lechner B.E."/>
            <person name="Liimatainen K."/>
            <person name="Lipzen A."/>
            <person name="Lukacs Z."/>
            <person name="Mihaltcheva S."/>
            <person name="Morgado L.N."/>
            <person name="Niskanen T."/>
            <person name="Noordeloos M.E."/>
            <person name="Ohm R.A."/>
            <person name="Ortiz-Santana B."/>
            <person name="Ovrebo C."/>
            <person name="Racz N."/>
            <person name="Riley R."/>
            <person name="Savchenko A."/>
            <person name="Shiryaev A."/>
            <person name="Soop K."/>
            <person name="Spirin V."/>
            <person name="Szebenyi C."/>
            <person name="Tomsovsky M."/>
            <person name="Tulloss R.E."/>
            <person name="Uehling J."/>
            <person name="Grigoriev I.V."/>
            <person name="Vagvolgyi C."/>
            <person name="Papp T."/>
            <person name="Martin F.M."/>
            <person name="Miettinen O."/>
            <person name="Hibbett D.S."/>
            <person name="Nagy L.G."/>
        </authorList>
    </citation>
    <scope>NUCLEOTIDE SEQUENCE [LARGE SCALE GENOMIC DNA]</scope>
    <source>
        <strain evidence="2 3">CBS 962.96</strain>
    </source>
</reference>
<dbReference type="EMBL" id="ML180047">
    <property type="protein sequence ID" value="THU79292.1"/>
    <property type="molecule type" value="Genomic_DNA"/>
</dbReference>
<dbReference type="AlphaFoldDB" id="A0A4S8KTU9"/>
<feature type="region of interest" description="Disordered" evidence="1">
    <location>
        <begin position="127"/>
        <end position="171"/>
    </location>
</feature>
<organism evidence="2 3">
    <name type="scientific">Dendrothele bispora (strain CBS 962.96)</name>
    <dbReference type="NCBI Taxonomy" id="1314807"/>
    <lineage>
        <taxon>Eukaryota</taxon>
        <taxon>Fungi</taxon>
        <taxon>Dikarya</taxon>
        <taxon>Basidiomycota</taxon>
        <taxon>Agaricomycotina</taxon>
        <taxon>Agaricomycetes</taxon>
        <taxon>Agaricomycetidae</taxon>
        <taxon>Agaricales</taxon>
        <taxon>Agaricales incertae sedis</taxon>
        <taxon>Dendrothele</taxon>
    </lineage>
</organism>
<gene>
    <name evidence="2" type="ORF">K435DRAFT_845518</name>
</gene>
<feature type="compositionally biased region" description="Basic and acidic residues" evidence="1">
    <location>
        <begin position="158"/>
        <end position="171"/>
    </location>
</feature>
<feature type="region of interest" description="Disordered" evidence="1">
    <location>
        <begin position="71"/>
        <end position="91"/>
    </location>
</feature>
<evidence type="ECO:0000313" key="3">
    <source>
        <dbReference type="Proteomes" id="UP000297245"/>
    </source>
</evidence>
<proteinExistence type="predicted"/>
<evidence type="ECO:0000313" key="2">
    <source>
        <dbReference type="EMBL" id="THU79292.1"/>
    </source>
</evidence>